<evidence type="ECO:0000256" key="3">
    <source>
        <dbReference type="ARBA" id="ARBA00022729"/>
    </source>
</evidence>
<evidence type="ECO:0000313" key="9">
    <source>
        <dbReference type="Proteomes" id="UP000184420"/>
    </source>
</evidence>
<dbReference type="CDD" id="cd08977">
    <property type="entry name" value="SusD"/>
    <property type="match status" value="1"/>
</dbReference>
<dbReference type="EMBL" id="FRBL01000005">
    <property type="protein sequence ID" value="SHL84486.1"/>
    <property type="molecule type" value="Genomic_DNA"/>
</dbReference>
<evidence type="ECO:0000256" key="4">
    <source>
        <dbReference type="ARBA" id="ARBA00023136"/>
    </source>
</evidence>
<comment type="subcellular location">
    <subcellularLocation>
        <location evidence="1">Cell outer membrane</location>
    </subcellularLocation>
</comment>
<evidence type="ECO:0000256" key="2">
    <source>
        <dbReference type="ARBA" id="ARBA00006275"/>
    </source>
</evidence>
<gene>
    <name evidence="8" type="ORF">SAMN05444266_105194</name>
</gene>
<feature type="domain" description="RagB/SusD" evidence="6">
    <location>
        <begin position="332"/>
        <end position="463"/>
    </location>
</feature>
<dbReference type="GO" id="GO:0009279">
    <property type="term" value="C:cell outer membrane"/>
    <property type="evidence" value="ECO:0007669"/>
    <property type="project" value="UniProtKB-SubCell"/>
</dbReference>
<dbReference type="AlphaFoldDB" id="A0A1M7DYF1"/>
<comment type="similarity">
    <text evidence="2">Belongs to the SusD family.</text>
</comment>
<name>A0A1M7DYF1_9BACT</name>
<evidence type="ECO:0000259" key="6">
    <source>
        <dbReference type="Pfam" id="PF07980"/>
    </source>
</evidence>
<accession>A0A1M7DYF1</accession>
<dbReference type="OrthoDB" id="1080118at2"/>
<keyword evidence="9" id="KW-1185">Reference proteome</keyword>
<dbReference type="Proteomes" id="UP000184420">
    <property type="component" value="Unassembled WGS sequence"/>
</dbReference>
<proteinExistence type="inferred from homology"/>
<dbReference type="Gene3D" id="1.25.40.390">
    <property type="match status" value="1"/>
</dbReference>
<dbReference type="InterPro" id="IPR011990">
    <property type="entry name" value="TPR-like_helical_dom_sf"/>
</dbReference>
<keyword evidence="3" id="KW-0732">Signal</keyword>
<keyword evidence="4" id="KW-0472">Membrane</keyword>
<evidence type="ECO:0000256" key="5">
    <source>
        <dbReference type="ARBA" id="ARBA00023237"/>
    </source>
</evidence>
<keyword evidence="5" id="KW-0998">Cell outer membrane</keyword>
<feature type="domain" description="SusD-like N-terminal" evidence="7">
    <location>
        <begin position="38"/>
        <end position="230"/>
    </location>
</feature>
<protein>
    <submittedName>
        <fullName evidence="8">SusD family protein</fullName>
    </submittedName>
</protein>
<dbReference type="InterPro" id="IPR012944">
    <property type="entry name" value="SusD_RagB_dom"/>
</dbReference>
<dbReference type="Pfam" id="PF14322">
    <property type="entry name" value="SusD-like_3"/>
    <property type="match status" value="1"/>
</dbReference>
<organism evidence="8 9">
    <name type="scientific">Chitinophaga jiangningensis</name>
    <dbReference type="NCBI Taxonomy" id="1419482"/>
    <lineage>
        <taxon>Bacteria</taxon>
        <taxon>Pseudomonadati</taxon>
        <taxon>Bacteroidota</taxon>
        <taxon>Chitinophagia</taxon>
        <taxon>Chitinophagales</taxon>
        <taxon>Chitinophagaceae</taxon>
        <taxon>Chitinophaga</taxon>
    </lineage>
</organism>
<dbReference type="STRING" id="1419482.SAMN05444266_105194"/>
<dbReference type="InterPro" id="IPR033985">
    <property type="entry name" value="SusD-like_N"/>
</dbReference>
<evidence type="ECO:0000259" key="7">
    <source>
        <dbReference type="Pfam" id="PF14322"/>
    </source>
</evidence>
<evidence type="ECO:0000256" key="1">
    <source>
        <dbReference type="ARBA" id="ARBA00004442"/>
    </source>
</evidence>
<dbReference type="Pfam" id="PF07980">
    <property type="entry name" value="SusD_RagB"/>
    <property type="match status" value="1"/>
</dbReference>
<sequence length="464" mass="51045">MELTIMKKLIIAIAAAGVFMQACNSKLDINPSDSVSSDEALSDYSGITAALNGVYDVLQQTEYYGRNYLVMTEANADNIYIAASNSNRFLSSFRHDYASVDADVRDFWSAAYTGIMRANRVLEAVDGISATQEQKNIAKGEALFLRALMHFDLVNVFARPYAQGGGSQPGVPLKLKYVIDQPARATVKEVYDQVIADLVQAKELLSGVGEATKNHASKYAAEALLARVYLQKGDKANAIVEATNVINAGFTLQPSGVDYYNVPNSNEEIFTLIYQDAETTGSDNLGNMYQKPGYGDFRVSPDLMSTFDAADSRRVYFDKLGDEDVNRKFSGQSGKQGMTSPKLLRLAEMYLIRAEANSTANPAAAIEDVNVIREKRNLDKLTGVAPAAVLDSVLAESRREFMFEGHRYFDLIRNGRGVNRNFCGSILAIKAPCTIEANAFNIIWPIPEKERNTNPGIEQNQGYE</sequence>
<reference evidence="8 9" key="1">
    <citation type="submission" date="2016-11" db="EMBL/GenBank/DDBJ databases">
        <authorList>
            <person name="Jaros S."/>
            <person name="Januszkiewicz K."/>
            <person name="Wedrychowicz H."/>
        </authorList>
    </citation>
    <scope>NUCLEOTIDE SEQUENCE [LARGE SCALE GENOMIC DNA]</scope>
    <source>
        <strain evidence="8 9">DSM 27406</strain>
    </source>
</reference>
<evidence type="ECO:0000313" key="8">
    <source>
        <dbReference type="EMBL" id="SHL84486.1"/>
    </source>
</evidence>
<dbReference type="PROSITE" id="PS51257">
    <property type="entry name" value="PROKAR_LIPOPROTEIN"/>
    <property type="match status" value="1"/>
</dbReference>
<dbReference type="SUPFAM" id="SSF48452">
    <property type="entry name" value="TPR-like"/>
    <property type="match status" value="1"/>
</dbReference>